<dbReference type="CDD" id="cd00818">
    <property type="entry name" value="IleRS_core"/>
    <property type="match status" value="1"/>
</dbReference>
<organism evidence="13 14">
    <name type="scientific">Rhizoctonia solani</name>
    <dbReference type="NCBI Taxonomy" id="456999"/>
    <lineage>
        <taxon>Eukaryota</taxon>
        <taxon>Fungi</taxon>
        <taxon>Dikarya</taxon>
        <taxon>Basidiomycota</taxon>
        <taxon>Agaricomycotina</taxon>
        <taxon>Agaricomycetes</taxon>
        <taxon>Cantharellales</taxon>
        <taxon>Ceratobasidiaceae</taxon>
        <taxon>Rhizoctonia</taxon>
    </lineage>
</organism>
<evidence type="ECO:0000259" key="9">
    <source>
        <dbReference type="Pfam" id="PF00133"/>
    </source>
</evidence>
<keyword evidence="7 13" id="KW-0030">Aminoacyl-tRNA synthetase</keyword>
<protein>
    <recommendedName>
        <fullName evidence="2">isoleucine--tRNA ligase</fullName>
        <ecNumber evidence="2">6.1.1.5</ecNumber>
    </recommendedName>
    <alternativeName>
        <fullName evidence="8">Isoleucyl-tRNA synthetase</fullName>
    </alternativeName>
</protein>
<dbReference type="SUPFAM" id="SSF56801">
    <property type="entry name" value="Acetyl-CoA synthetase-like"/>
    <property type="match status" value="1"/>
</dbReference>
<dbReference type="InterPro" id="IPR002301">
    <property type="entry name" value="Ile-tRNA-ligase"/>
</dbReference>
<evidence type="ECO:0000256" key="5">
    <source>
        <dbReference type="ARBA" id="ARBA00022840"/>
    </source>
</evidence>
<dbReference type="InterPro" id="IPR013155">
    <property type="entry name" value="M/V/L/I-tRNA-synth_anticd-bd"/>
</dbReference>
<gene>
    <name evidence="13" type="ORF">RHS03_06816</name>
</gene>
<dbReference type="SUPFAM" id="SSF52374">
    <property type="entry name" value="Nucleotidylyl transferase"/>
    <property type="match status" value="1"/>
</dbReference>
<dbReference type="Proteomes" id="UP000602905">
    <property type="component" value="Unassembled WGS sequence"/>
</dbReference>
<dbReference type="PRINTS" id="PR00984">
    <property type="entry name" value="TRNASYNTHILE"/>
</dbReference>
<dbReference type="PANTHER" id="PTHR42765:SF1">
    <property type="entry name" value="ISOLEUCINE--TRNA LIGASE, MITOCHONDRIAL"/>
    <property type="match status" value="1"/>
</dbReference>
<evidence type="ECO:0000256" key="4">
    <source>
        <dbReference type="ARBA" id="ARBA00022741"/>
    </source>
</evidence>
<feature type="domain" description="AMP-binding enzyme C-terminal" evidence="12">
    <location>
        <begin position="1420"/>
        <end position="1503"/>
    </location>
</feature>
<dbReference type="InterPro" id="IPR002300">
    <property type="entry name" value="aa-tRNA-synth_Ia"/>
</dbReference>
<feature type="domain" description="Aminoacyl-tRNA synthetase class Ia" evidence="9">
    <location>
        <begin position="73"/>
        <end position="687"/>
    </location>
</feature>
<evidence type="ECO:0000256" key="8">
    <source>
        <dbReference type="ARBA" id="ARBA00032665"/>
    </source>
</evidence>
<dbReference type="Gene3D" id="1.10.730.20">
    <property type="match status" value="1"/>
</dbReference>
<evidence type="ECO:0000259" key="11">
    <source>
        <dbReference type="Pfam" id="PF08264"/>
    </source>
</evidence>
<dbReference type="InterPro" id="IPR045851">
    <property type="entry name" value="AMP-bd_C_sf"/>
</dbReference>
<name>A0A8H7LQ33_9AGAM</name>
<dbReference type="GO" id="GO:0005524">
    <property type="term" value="F:ATP binding"/>
    <property type="evidence" value="ECO:0007669"/>
    <property type="project" value="UniProtKB-KW"/>
</dbReference>
<dbReference type="Gene3D" id="3.30.300.30">
    <property type="match status" value="1"/>
</dbReference>
<dbReference type="Gene3D" id="3.40.50.620">
    <property type="entry name" value="HUPs"/>
    <property type="match status" value="2"/>
</dbReference>
<keyword evidence="4" id="KW-0547">Nucleotide-binding</keyword>
<feature type="domain" description="Methionyl/Valyl/Leucyl/Isoleucyl-tRNA synthetase anticodon-binding" evidence="11">
    <location>
        <begin position="732"/>
        <end position="883"/>
    </location>
</feature>
<feature type="domain" description="AMP-dependent synthetase/ligase" evidence="10">
    <location>
        <begin position="979"/>
        <end position="1369"/>
    </location>
</feature>
<dbReference type="Gene3D" id="2.30.38.10">
    <property type="entry name" value="Luciferase, Domain 3"/>
    <property type="match status" value="1"/>
</dbReference>
<evidence type="ECO:0000313" key="13">
    <source>
        <dbReference type="EMBL" id="KAF8699942.1"/>
    </source>
</evidence>
<keyword evidence="5" id="KW-0067">ATP-binding</keyword>
<dbReference type="Pfam" id="PF13193">
    <property type="entry name" value="AMP-binding_C"/>
    <property type="match status" value="1"/>
</dbReference>
<dbReference type="Gene3D" id="3.40.50.980">
    <property type="match status" value="2"/>
</dbReference>
<accession>A0A8H7LQ33</accession>
<dbReference type="InterPro" id="IPR050081">
    <property type="entry name" value="Ile-tRNA_ligase"/>
</dbReference>
<dbReference type="Pfam" id="PF00133">
    <property type="entry name" value="tRNA-synt_1"/>
    <property type="match status" value="1"/>
</dbReference>
<evidence type="ECO:0000256" key="6">
    <source>
        <dbReference type="ARBA" id="ARBA00022917"/>
    </source>
</evidence>
<dbReference type="Gene3D" id="3.90.740.10">
    <property type="entry name" value="Valyl/Leucyl/Isoleucyl-tRNA synthetase, editing domain"/>
    <property type="match status" value="1"/>
</dbReference>
<dbReference type="InterPro" id="IPR025110">
    <property type="entry name" value="AMP-bd_C"/>
</dbReference>
<dbReference type="CDD" id="cd07960">
    <property type="entry name" value="Anticodon_Ia_Ile_BEm"/>
    <property type="match status" value="1"/>
</dbReference>
<dbReference type="Pfam" id="PF08264">
    <property type="entry name" value="Anticodon_1"/>
    <property type="match status" value="1"/>
</dbReference>
<dbReference type="GO" id="GO:0004822">
    <property type="term" value="F:isoleucine-tRNA ligase activity"/>
    <property type="evidence" value="ECO:0007669"/>
    <property type="project" value="UniProtKB-EC"/>
</dbReference>
<evidence type="ECO:0000256" key="7">
    <source>
        <dbReference type="ARBA" id="ARBA00023146"/>
    </source>
</evidence>
<dbReference type="InterPro" id="IPR020845">
    <property type="entry name" value="AMP-binding_CS"/>
</dbReference>
<dbReference type="NCBIfam" id="TIGR00392">
    <property type="entry name" value="ileS"/>
    <property type="match status" value="1"/>
</dbReference>
<dbReference type="InterPro" id="IPR009080">
    <property type="entry name" value="tRNAsynth_Ia_anticodon-bd"/>
</dbReference>
<dbReference type="GO" id="GO:0000049">
    <property type="term" value="F:tRNA binding"/>
    <property type="evidence" value="ECO:0007669"/>
    <property type="project" value="InterPro"/>
</dbReference>
<dbReference type="GO" id="GO:0032543">
    <property type="term" value="P:mitochondrial translation"/>
    <property type="evidence" value="ECO:0007669"/>
    <property type="project" value="TreeGrafter"/>
</dbReference>
<sequence>MALPSHLPLLATLRIACARCRLDLCRNLYSSARFNSTQASGKNSFANTLLLPKTSFPLWAEPSQREVPYRKKTTADLYEWQWKSRDQAQTFVLHDGPPYANGSLHCGHALNKILKDIINRFHVMQGHRVHYMPGWDCHGLPIENKALQELKGDARTIPAAKIRSAAREVALREMEKQKDEFQEFGIMADWSSDGCYRTLGLITRHHRPVYWSPSSISALAEAELTYVDDHRSQAVHVAFPIQSCSPALQKILPANGGVPSLMIWTTTPWTLPSNMAVAVNAEIDYSIAVCQDGRSFIVATARAEELVNTGVLGEGPVFVTETITGAELAGTTYKSPFGTAQSPVFTAKHVTADSGTGLVHTAPAHGPEDYAAWRATKHEGDVLCPVDNEGKFTDAVGDEWARLVGKEVLGDGNIEVIRILKEQGLLVKKETIRHRYPYDWKTKKPVIFRATSQWFTNLDKIKDKALEALKDVKFYPEASRSRLEAFVRERSEWCISRQRTWGVPIPALYDSVTDEALLTSESLEHIIGVLSEKGVNHWWDGPVEDFIPPSERASARTWKKGADTIDVWFDSGSSWSLIRDLGLRNGVYADVCLEGSDQHRGWFQSLLLTAVSCAKDEKPRAPYGTLITHGFILDAKGKKMSKSLGNVISPMSIIHGGKDKKKEPAYGADVLRLWAATVEYGKDVSLSPTVLIQAAETLRKIRNSARFVLGNIGSAETQNSASFEHQNLGLLERYVLHELHGLEKGALEAYSTYNFQKIVHLVSAFTNNILSSFYFDIMKDTLYADLPSGPNRQKAIGVMLEILRVLCSIVAPILPHLAEEVYAHLDQSNSGSAFQLGWRSVPSIYEDMQVWHDMQHVLSIRGIVLESLERIRQEKLLRSALEACVDIKLPGNGPIASILQREKETLASLFIVSGVTLGDEIEVEHPWSHADRQIIIGSESISIRIRPSLGSKCPRCWKWTANHSKSAQNDVERPIRSSDSPWFIEDETGRTIGFEEVRSRTWGLANVVKHSQFKPIVEDDVVCIYSPNNVDFMAVVWGAHRLSLTVSCANPAYTKDELVYQLKATKSKLLFAHPFNIKIALEAAKEVGLENSQIITLLTPGKELNERTYGVLNIDQLINEGLASRENFKERKLDPGENKTKVAFYSFSSGTTGKPKAVAIPHHAVIANVIQNAAFVRLNDPTLPLEKARYRKGDVNLGVLPMFHYQKRKPPTSLQTHFGLFAGLPLVVIPKFNFVDMLKSIVKYRITHLSLVPPQVVLFCKHPATKQFDLSHCHFALVGAAPVSAELSDQFKRTLPNIHFGQAYGMTETSTIVTMIPLEHAPGPGGVAGSAGRLIQNTTAKVVKPDGTLAGYDEPGEMVVTGPQMTLRYEGNEAATKETYVDGWVHTGDEVIINKAGDVFIVDRLKELIKVRGFQVAPAELEGFLLDHPWIDDAGVIGFPDEFSGELPLAFVVLSEEGKKSGKDELVIKKEIARFVSDKKIKYKWLEAGVVFIDAIPKNPSGKILRRTLRDKAKGLTPAKRGLQQRSSKL</sequence>
<dbReference type="SUPFAM" id="SSF47323">
    <property type="entry name" value="Anticodon-binding domain of a subclass of class I aminoacyl-tRNA synthetases"/>
    <property type="match status" value="1"/>
</dbReference>
<dbReference type="PROSITE" id="PS00455">
    <property type="entry name" value="AMP_BINDING"/>
    <property type="match status" value="1"/>
</dbReference>
<evidence type="ECO:0000256" key="1">
    <source>
        <dbReference type="ARBA" id="ARBA00005594"/>
    </source>
</evidence>
<dbReference type="Pfam" id="PF00501">
    <property type="entry name" value="AMP-binding"/>
    <property type="match status" value="1"/>
</dbReference>
<keyword evidence="3" id="KW-0436">Ligase</keyword>
<comment type="caution">
    <text evidence="13">The sequence shown here is derived from an EMBL/GenBank/DDBJ whole genome shotgun (WGS) entry which is preliminary data.</text>
</comment>
<reference evidence="13" key="1">
    <citation type="submission" date="2020-09" db="EMBL/GenBank/DDBJ databases">
        <title>Comparative genome analyses of four rice-infecting Rhizoctonia solani isolates reveal extensive enrichment of homogalacturonan modification genes.</title>
        <authorList>
            <person name="Lee D.-Y."/>
            <person name="Jeon J."/>
            <person name="Kim K.-T."/>
            <person name="Cheong K."/>
            <person name="Song H."/>
            <person name="Choi G."/>
            <person name="Ko J."/>
            <person name="Opiyo S.O."/>
            <person name="Zuo S."/>
            <person name="Madhav S."/>
            <person name="Lee Y.-H."/>
            <person name="Wang G.-L."/>
        </authorList>
    </citation>
    <scope>NUCLEOTIDE SEQUENCE</scope>
    <source>
        <strain evidence="13">AG1-IA WGL</strain>
    </source>
</reference>
<dbReference type="EC" id="6.1.1.5" evidence="2"/>
<dbReference type="OrthoDB" id="10264412at2759"/>
<evidence type="ECO:0000313" key="14">
    <source>
        <dbReference type="Proteomes" id="UP000602905"/>
    </source>
</evidence>
<evidence type="ECO:0000256" key="2">
    <source>
        <dbReference type="ARBA" id="ARBA00013165"/>
    </source>
</evidence>
<dbReference type="PROSITE" id="PS00178">
    <property type="entry name" value="AA_TRNA_LIGASE_I"/>
    <property type="match status" value="1"/>
</dbReference>
<comment type="similarity">
    <text evidence="1">Belongs to the class-I aminoacyl-tRNA synthetase family.</text>
</comment>
<dbReference type="InterPro" id="IPR001412">
    <property type="entry name" value="aa-tRNA-synth_I_CS"/>
</dbReference>
<dbReference type="EMBL" id="JACYCD010000236">
    <property type="protein sequence ID" value="KAF8699942.1"/>
    <property type="molecule type" value="Genomic_DNA"/>
</dbReference>
<dbReference type="GO" id="GO:0006428">
    <property type="term" value="P:isoleucyl-tRNA aminoacylation"/>
    <property type="evidence" value="ECO:0007669"/>
    <property type="project" value="InterPro"/>
</dbReference>
<evidence type="ECO:0000259" key="10">
    <source>
        <dbReference type="Pfam" id="PF00501"/>
    </source>
</evidence>
<dbReference type="SUPFAM" id="SSF50677">
    <property type="entry name" value="ValRS/IleRS/LeuRS editing domain"/>
    <property type="match status" value="1"/>
</dbReference>
<dbReference type="GO" id="GO:0005739">
    <property type="term" value="C:mitochondrion"/>
    <property type="evidence" value="ECO:0007669"/>
    <property type="project" value="TreeGrafter"/>
</dbReference>
<evidence type="ECO:0000259" key="12">
    <source>
        <dbReference type="Pfam" id="PF13193"/>
    </source>
</evidence>
<dbReference type="PANTHER" id="PTHR42765">
    <property type="entry name" value="SOLEUCYL-TRNA SYNTHETASE"/>
    <property type="match status" value="1"/>
</dbReference>
<dbReference type="GO" id="GO:0002161">
    <property type="term" value="F:aminoacyl-tRNA deacylase activity"/>
    <property type="evidence" value="ECO:0007669"/>
    <property type="project" value="InterPro"/>
</dbReference>
<evidence type="ECO:0000256" key="3">
    <source>
        <dbReference type="ARBA" id="ARBA00022598"/>
    </source>
</evidence>
<dbReference type="InterPro" id="IPR014729">
    <property type="entry name" value="Rossmann-like_a/b/a_fold"/>
</dbReference>
<dbReference type="InterPro" id="IPR033708">
    <property type="entry name" value="Anticodon_Ile_BEm"/>
</dbReference>
<dbReference type="InterPro" id="IPR000873">
    <property type="entry name" value="AMP-dep_synth/lig_dom"/>
</dbReference>
<proteinExistence type="inferred from homology"/>
<keyword evidence="6" id="KW-0648">Protein biosynthesis</keyword>
<dbReference type="InterPro" id="IPR009008">
    <property type="entry name" value="Val/Leu/Ile-tRNA-synth_edit"/>
</dbReference>
<feature type="non-terminal residue" evidence="13">
    <location>
        <position position="1530"/>
    </location>
</feature>
<dbReference type="CDD" id="cd05911">
    <property type="entry name" value="Firefly_Luc_like"/>
    <property type="match status" value="1"/>
</dbReference>
<dbReference type="Gene3D" id="1.10.10.830">
    <property type="entry name" value="Ile-tRNA synthetase CP2 domain-like"/>
    <property type="match status" value="1"/>
</dbReference>